<dbReference type="KEGG" id="cter:A606_03655"/>
<dbReference type="InterPro" id="IPR052159">
    <property type="entry name" value="Competence_DNA_uptake"/>
</dbReference>
<feature type="transmembrane region" description="Helical" evidence="7">
    <location>
        <begin position="513"/>
        <end position="534"/>
    </location>
</feature>
<keyword evidence="2" id="KW-1003">Cell membrane</keyword>
<evidence type="ECO:0000256" key="7">
    <source>
        <dbReference type="SAM" id="Phobius"/>
    </source>
</evidence>
<dbReference type="NCBIfam" id="TIGR00360">
    <property type="entry name" value="ComEC_N-term"/>
    <property type="match status" value="1"/>
</dbReference>
<feature type="transmembrane region" description="Helical" evidence="7">
    <location>
        <begin position="41"/>
        <end position="58"/>
    </location>
</feature>
<feature type="transmembrane region" description="Helical" evidence="7">
    <location>
        <begin position="353"/>
        <end position="371"/>
    </location>
</feature>
<accession>S4XB89</accession>
<dbReference type="PATRIC" id="fig|1200352.3.peg.736"/>
<comment type="subcellular location">
    <subcellularLocation>
        <location evidence="1">Cell membrane</location>
        <topology evidence="1">Multi-pass membrane protein</topology>
    </subcellularLocation>
</comment>
<dbReference type="InterPro" id="IPR004477">
    <property type="entry name" value="ComEC_N"/>
</dbReference>
<dbReference type="PANTHER" id="PTHR30619">
    <property type="entry name" value="DNA INTERNALIZATION/COMPETENCE PROTEIN COMEC/REC2"/>
    <property type="match status" value="1"/>
</dbReference>
<evidence type="ECO:0000256" key="6">
    <source>
        <dbReference type="SAM" id="MobiDB-lite"/>
    </source>
</evidence>
<evidence type="ECO:0000256" key="4">
    <source>
        <dbReference type="ARBA" id="ARBA00022989"/>
    </source>
</evidence>
<sequence>MSELYPDPDLTPAPGTGRGWTTADRDLHSPQELRKRRGPDLRLVPVALAVWLIVTLTVVTRTPWPAIIATILTLLTVALLRRLTATRSTSPRAGLLITGSRTTALAGFCAAAWAGRAAWLVHRADSHLWLTGAVRRFTGTLELAGAPRQISGGGVLLPVDAPGLGTVPLFLAADDLPDPQSTREILDLQPGTALAVEAAVGASDRPGIAPVILSATNLPAPGDGPGGFAAVTGHLRGALRDAASHLPDGAADLVPGMVVGDVSLQDAASRADALATGLSHLTAVSGANLALITGSVLVIAAACGASTRAQVGLAAGCLAAFVALVGAEPSVLRAAVTGMVGLVAVLSARRTHGFAACSAAVLALLAVDPGLAVEYAFILSVVATVGIVAVAPLISRRLMQYWADARARRGRPAPVGWQAAACRLLGVSLAADVVTAPVIAHMTGVVSPTAVVANLCVGPAVPVVTVVGTVGALVAGVWVPAGAVVLWVCAPCAVWITQVARTLARVPVLSTTAGWWAAAAVAPVGAALVVVVVSARWRRPAVGMLAVAAFLAAVAVRTGVLTVGPYPAVVGTGRFGASFQRTWADDLGDGYRKVPGWMLGVRWVDGAPEIIVPAGVSDVSGVGQVSVLPDDGAVLSDERARSPGLPRPALYVVTSCGPSRGMPSATPEGVPVAYPCSDGTVLLAPDGLHASGATDTL</sequence>
<proteinExistence type="predicted"/>
<dbReference type="STRING" id="1200352.A606_03655"/>
<gene>
    <name evidence="9" type="ORF">A606_03655</name>
</gene>
<evidence type="ECO:0000313" key="9">
    <source>
        <dbReference type="EMBL" id="AGP30382.1"/>
    </source>
</evidence>
<feature type="transmembrane region" description="Helical" evidence="7">
    <location>
        <begin position="64"/>
        <end position="83"/>
    </location>
</feature>
<evidence type="ECO:0000256" key="1">
    <source>
        <dbReference type="ARBA" id="ARBA00004651"/>
    </source>
</evidence>
<dbReference type="HOGENOM" id="CLU_010363_8_1_11"/>
<feature type="transmembrane region" description="Helical" evidence="7">
    <location>
        <begin position="451"/>
        <end position="474"/>
    </location>
</feature>
<name>S4XB89_9CORY</name>
<dbReference type="PANTHER" id="PTHR30619:SF7">
    <property type="entry name" value="BETA-LACTAMASE DOMAIN PROTEIN"/>
    <property type="match status" value="1"/>
</dbReference>
<evidence type="ECO:0000256" key="5">
    <source>
        <dbReference type="ARBA" id="ARBA00023136"/>
    </source>
</evidence>
<dbReference type="Proteomes" id="UP000014809">
    <property type="component" value="Chromosome"/>
</dbReference>
<feature type="transmembrane region" description="Helical" evidence="7">
    <location>
        <begin position="313"/>
        <end position="346"/>
    </location>
</feature>
<feature type="transmembrane region" description="Helical" evidence="7">
    <location>
        <begin position="377"/>
        <end position="394"/>
    </location>
</feature>
<protein>
    <recommendedName>
        <fullName evidence="8">ComEC/Rec2-related protein domain-containing protein</fullName>
    </recommendedName>
</protein>
<dbReference type="RefSeq" id="WP_020440745.1">
    <property type="nucleotide sequence ID" value="NC_021663.1"/>
</dbReference>
<evidence type="ECO:0000259" key="8">
    <source>
        <dbReference type="Pfam" id="PF03772"/>
    </source>
</evidence>
<dbReference type="EMBL" id="CP003696">
    <property type="protein sequence ID" value="AGP30382.1"/>
    <property type="molecule type" value="Genomic_DNA"/>
</dbReference>
<keyword evidence="3 7" id="KW-0812">Transmembrane</keyword>
<feature type="transmembrane region" description="Helical" evidence="7">
    <location>
        <begin position="289"/>
        <end position="307"/>
    </location>
</feature>
<evidence type="ECO:0000256" key="2">
    <source>
        <dbReference type="ARBA" id="ARBA00022475"/>
    </source>
</evidence>
<keyword evidence="10" id="KW-1185">Reference proteome</keyword>
<dbReference type="GO" id="GO:0005886">
    <property type="term" value="C:plasma membrane"/>
    <property type="evidence" value="ECO:0007669"/>
    <property type="project" value="UniProtKB-SubCell"/>
</dbReference>
<feature type="transmembrane region" description="Helical" evidence="7">
    <location>
        <begin position="481"/>
        <end position="501"/>
    </location>
</feature>
<keyword evidence="4 7" id="KW-1133">Transmembrane helix</keyword>
<feature type="transmembrane region" description="Helical" evidence="7">
    <location>
        <begin position="415"/>
        <end position="439"/>
    </location>
</feature>
<feature type="domain" description="ComEC/Rec2-related protein" evidence="8">
    <location>
        <begin position="257"/>
        <end position="535"/>
    </location>
</feature>
<organism evidence="9 10">
    <name type="scientific">Corynebacterium terpenotabidum Y-11</name>
    <dbReference type="NCBI Taxonomy" id="1200352"/>
    <lineage>
        <taxon>Bacteria</taxon>
        <taxon>Bacillati</taxon>
        <taxon>Actinomycetota</taxon>
        <taxon>Actinomycetes</taxon>
        <taxon>Mycobacteriales</taxon>
        <taxon>Corynebacteriaceae</taxon>
        <taxon>Corynebacterium</taxon>
    </lineage>
</organism>
<keyword evidence="5 7" id="KW-0472">Membrane</keyword>
<feature type="transmembrane region" description="Helical" evidence="7">
    <location>
        <begin position="541"/>
        <end position="560"/>
    </location>
</feature>
<feature type="region of interest" description="Disordered" evidence="6">
    <location>
        <begin position="1"/>
        <end position="31"/>
    </location>
</feature>
<dbReference type="eggNOG" id="COG0658">
    <property type="taxonomic scope" value="Bacteria"/>
</dbReference>
<evidence type="ECO:0000313" key="10">
    <source>
        <dbReference type="Proteomes" id="UP000014809"/>
    </source>
</evidence>
<dbReference type="AlphaFoldDB" id="S4XB89"/>
<evidence type="ECO:0000256" key="3">
    <source>
        <dbReference type="ARBA" id="ARBA00022692"/>
    </source>
</evidence>
<reference evidence="9 10" key="1">
    <citation type="submission" date="2012-06" db="EMBL/GenBank/DDBJ databases">
        <title>Complete genome sequence of Corynebacterium terpenotabidum Y-11 (=DSM 44721).</title>
        <authorList>
            <person name="Ruckert C."/>
            <person name="Albersmeier A."/>
            <person name="Al-Dilaimi A."/>
            <person name="Szczepanowski R."/>
            <person name="Kalinowski J."/>
        </authorList>
    </citation>
    <scope>NUCLEOTIDE SEQUENCE [LARGE SCALE GENOMIC DNA]</scope>
    <source>
        <strain evidence="9 10">Y-11</strain>
    </source>
</reference>
<dbReference type="Pfam" id="PF03772">
    <property type="entry name" value="Competence"/>
    <property type="match status" value="1"/>
</dbReference>